<dbReference type="Proteomes" id="UP000636800">
    <property type="component" value="Chromosome 12"/>
</dbReference>
<sequence length="92" mass="9901">MACDRGSCEGGAEIGLLCWACGIGKSAAEEVGWRICGIGRERLGQRLRRRPAAARGRRPWLTSSLDAMVAAGGKTKSLFHSSSSHRGIRYIL</sequence>
<dbReference type="OrthoDB" id="1434354at2759"/>
<protein>
    <submittedName>
        <fullName evidence="1">Uncharacterized protein</fullName>
    </submittedName>
</protein>
<evidence type="ECO:0000313" key="1">
    <source>
        <dbReference type="EMBL" id="KAG0457393.1"/>
    </source>
</evidence>
<dbReference type="AlphaFoldDB" id="A0A835PR40"/>
<accession>A0A835PR40</accession>
<name>A0A835PR40_VANPL</name>
<organism evidence="1 2">
    <name type="scientific">Vanilla planifolia</name>
    <name type="common">Vanilla</name>
    <dbReference type="NCBI Taxonomy" id="51239"/>
    <lineage>
        <taxon>Eukaryota</taxon>
        <taxon>Viridiplantae</taxon>
        <taxon>Streptophyta</taxon>
        <taxon>Embryophyta</taxon>
        <taxon>Tracheophyta</taxon>
        <taxon>Spermatophyta</taxon>
        <taxon>Magnoliopsida</taxon>
        <taxon>Liliopsida</taxon>
        <taxon>Asparagales</taxon>
        <taxon>Orchidaceae</taxon>
        <taxon>Vanilloideae</taxon>
        <taxon>Vanilleae</taxon>
        <taxon>Vanilla</taxon>
    </lineage>
</organism>
<evidence type="ECO:0000313" key="2">
    <source>
        <dbReference type="Proteomes" id="UP000636800"/>
    </source>
</evidence>
<comment type="caution">
    <text evidence="1">The sequence shown here is derived from an EMBL/GenBank/DDBJ whole genome shotgun (WGS) entry which is preliminary data.</text>
</comment>
<proteinExistence type="predicted"/>
<reference evidence="1 2" key="1">
    <citation type="journal article" date="2020" name="Nat. Food">
        <title>A phased Vanilla planifolia genome enables genetic improvement of flavour and production.</title>
        <authorList>
            <person name="Hasing T."/>
            <person name="Tang H."/>
            <person name="Brym M."/>
            <person name="Khazi F."/>
            <person name="Huang T."/>
            <person name="Chambers A.H."/>
        </authorList>
    </citation>
    <scope>NUCLEOTIDE SEQUENCE [LARGE SCALE GENOMIC DNA]</scope>
    <source>
        <tissue evidence="1">Leaf</tissue>
    </source>
</reference>
<gene>
    <name evidence="1" type="ORF">HPP92_022550</name>
</gene>
<keyword evidence="2" id="KW-1185">Reference proteome</keyword>
<dbReference type="EMBL" id="JADCNL010000012">
    <property type="protein sequence ID" value="KAG0457393.1"/>
    <property type="molecule type" value="Genomic_DNA"/>
</dbReference>